<keyword evidence="4" id="KW-1185">Reference proteome</keyword>
<dbReference type="PIRSF" id="PIRSF016493">
    <property type="entry name" value="Glycyl_aminpptds"/>
    <property type="match status" value="1"/>
</dbReference>
<name>A0ABX0HCP0_9BACT</name>
<dbReference type="InterPro" id="IPR024191">
    <property type="entry name" value="Peptidase_M61"/>
</dbReference>
<proteinExistence type="predicted"/>
<dbReference type="InterPro" id="IPR040756">
    <property type="entry name" value="Peptidase_M61_N"/>
</dbReference>
<dbReference type="Pfam" id="PF17899">
    <property type="entry name" value="Peptidase_M61_N"/>
    <property type="match status" value="1"/>
</dbReference>
<evidence type="ECO:0000313" key="4">
    <source>
        <dbReference type="Proteomes" id="UP000649799"/>
    </source>
</evidence>
<feature type="domain" description="Peptidase M61 N-terminal" evidence="2">
    <location>
        <begin position="3"/>
        <end position="164"/>
    </location>
</feature>
<gene>
    <name evidence="3" type="ORF">G9Q97_21960</name>
</gene>
<dbReference type="RefSeq" id="WP_166150929.1">
    <property type="nucleotide sequence ID" value="NZ_JAANYN010000013.1"/>
</dbReference>
<reference evidence="3 4" key="1">
    <citation type="submission" date="2020-03" db="EMBL/GenBank/DDBJ databases">
        <title>Cyclobacterium plantarum sp. nov., a marine bacterium isolated from a coastal-marine wetland.</title>
        <authorList>
            <person name="Sanchez-Porro C."/>
            <person name="Ventosa A."/>
            <person name="Amoozegar M."/>
        </authorList>
    </citation>
    <scope>NUCLEOTIDE SEQUENCE [LARGE SCALE GENOMIC DNA]</scope>
    <source>
        <strain evidence="3 4">GBPx2</strain>
    </source>
</reference>
<dbReference type="Gene3D" id="1.10.390.10">
    <property type="entry name" value="Neutral Protease Domain 2"/>
    <property type="match status" value="1"/>
</dbReference>
<protein>
    <submittedName>
        <fullName evidence="3">M61 family peptidase</fullName>
    </submittedName>
</protein>
<evidence type="ECO:0000259" key="2">
    <source>
        <dbReference type="Pfam" id="PF17899"/>
    </source>
</evidence>
<evidence type="ECO:0000313" key="3">
    <source>
        <dbReference type="EMBL" id="NHE59484.1"/>
    </source>
</evidence>
<dbReference type="Gene3D" id="2.60.40.3650">
    <property type="match status" value="1"/>
</dbReference>
<dbReference type="EMBL" id="JAANYN010000013">
    <property type="protein sequence ID" value="NHE59484.1"/>
    <property type="molecule type" value="Genomic_DNA"/>
</dbReference>
<accession>A0ABX0HCP0</accession>
<comment type="caution">
    <text evidence="3">The sequence shown here is derived from an EMBL/GenBank/DDBJ whole genome shotgun (WGS) entry which is preliminary data.</text>
</comment>
<feature type="domain" description="Peptidase M61 catalytic" evidence="1">
    <location>
        <begin position="257"/>
        <end position="371"/>
    </location>
</feature>
<dbReference type="InterPro" id="IPR027268">
    <property type="entry name" value="Peptidase_M4/M1_CTD_sf"/>
</dbReference>
<dbReference type="Proteomes" id="UP000649799">
    <property type="component" value="Unassembled WGS sequence"/>
</dbReference>
<sequence>MIYSLSVPNPASQLLNIQLELNCEKGENLALQLPSWRPGRYEIANYAQFLKNLNVTGPEGQVLCHKRTKDLWDFQAQEKGIYKVSYSYHAAQMDAGGSWTDAEQVYVNFINLAFEIEGREAESIEVKMDLPEEYLLACALPQPQKHLLLAQNFQELVDSPLIASADLQHRSYTVKDSTFHLWISGKIYFDWDILLNQFEKFTEKQIADFGEFPAENYHFLIHLLPFPHYHGVEHQYSTVITIGPDEAMGQKSGMDRLIGVCSHELYHFWNVCRIRPKAIQPYDFSKEAYLSEGMVAEGVTTFMGDYYLLKSGYFSISEYLESLEKLFERGFENLGWENQSITESSWDLWLDGYKAGVPDKKVSIYTHGALLTLALDLILMKGGHRMHEVMKAMWTNFGTSHKGYTLKDFKAIVVSFAQHPEVISSFFDRFVFGKEDLLPTLVSLLPAIGLEMKQIPKENKMESEFGLKINKKGQILKIHPKSLAYHHLMTGDRIISYQIKENGLHVTFERWKKENVTFLPTSDETSFYMDYKLVLTGQSAAFSQFIDS</sequence>
<dbReference type="Pfam" id="PF05299">
    <property type="entry name" value="Peptidase_M61"/>
    <property type="match status" value="1"/>
</dbReference>
<dbReference type="InterPro" id="IPR007963">
    <property type="entry name" value="Peptidase_M61_catalytic"/>
</dbReference>
<evidence type="ECO:0000259" key="1">
    <source>
        <dbReference type="Pfam" id="PF05299"/>
    </source>
</evidence>
<organism evidence="3 4">
    <name type="scientific">Cyclobacterium plantarum</name>
    <dbReference type="NCBI Taxonomy" id="2716263"/>
    <lineage>
        <taxon>Bacteria</taxon>
        <taxon>Pseudomonadati</taxon>
        <taxon>Bacteroidota</taxon>
        <taxon>Cytophagia</taxon>
        <taxon>Cytophagales</taxon>
        <taxon>Cyclobacteriaceae</taxon>
        <taxon>Cyclobacterium</taxon>
    </lineage>
</organism>